<dbReference type="EMBL" id="FQVN01000010">
    <property type="protein sequence ID" value="SHG54748.1"/>
    <property type="molecule type" value="Genomic_DNA"/>
</dbReference>
<dbReference type="Pfam" id="PF00149">
    <property type="entry name" value="Metallophos"/>
    <property type="match status" value="1"/>
</dbReference>
<proteinExistence type="predicted"/>
<dbReference type="Gene3D" id="3.60.21.10">
    <property type="match status" value="1"/>
</dbReference>
<gene>
    <name evidence="2" type="ORF">SAMN05444320_1102</name>
</gene>
<dbReference type="InterPro" id="IPR029052">
    <property type="entry name" value="Metallo-depent_PP-like"/>
</dbReference>
<organism evidence="2 3">
    <name type="scientific">Streptoalloteichus hindustanus</name>
    <dbReference type="NCBI Taxonomy" id="2017"/>
    <lineage>
        <taxon>Bacteria</taxon>
        <taxon>Bacillati</taxon>
        <taxon>Actinomycetota</taxon>
        <taxon>Actinomycetes</taxon>
        <taxon>Pseudonocardiales</taxon>
        <taxon>Pseudonocardiaceae</taxon>
        <taxon>Streptoalloteichus</taxon>
    </lineage>
</organism>
<dbReference type="CDD" id="cd07423">
    <property type="entry name" value="MPP_Prp_like"/>
    <property type="match status" value="1"/>
</dbReference>
<dbReference type="InterPro" id="IPR050126">
    <property type="entry name" value="Ap4A_hydrolase"/>
</dbReference>
<feature type="domain" description="Calcineurin-like phosphoesterase" evidence="1">
    <location>
        <begin position="181"/>
        <end position="376"/>
    </location>
</feature>
<dbReference type="GO" id="GO:0016791">
    <property type="term" value="F:phosphatase activity"/>
    <property type="evidence" value="ECO:0007669"/>
    <property type="project" value="TreeGrafter"/>
</dbReference>
<dbReference type="OrthoDB" id="9807890at2"/>
<dbReference type="Proteomes" id="UP000184501">
    <property type="component" value="Unassembled WGS sequence"/>
</dbReference>
<evidence type="ECO:0000313" key="3">
    <source>
        <dbReference type="Proteomes" id="UP000184501"/>
    </source>
</evidence>
<name>A0A1M5KPQ8_STRHI</name>
<protein>
    <submittedName>
        <fullName evidence="2">Polynucleotide kinase-phosphatase</fullName>
    </submittedName>
</protein>
<dbReference type="PANTHER" id="PTHR42850">
    <property type="entry name" value="METALLOPHOSPHOESTERASE"/>
    <property type="match status" value="1"/>
</dbReference>
<dbReference type="InterPro" id="IPR004843">
    <property type="entry name" value="Calcineurin-like_PHP"/>
</dbReference>
<keyword evidence="2" id="KW-0418">Kinase</keyword>
<dbReference type="SUPFAM" id="SSF52540">
    <property type="entry name" value="P-loop containing nucleoside triphosphate hydrolases"/>
    <property type="match status" value="1"/>
</dbReference>
<evidence type="ECO:0000259" key="1">
    <source>
        <dbReference type="Pfam" id="PF00149"/>
    </source>
</evidence>
<dbReference type="InterPro" id="IPR041780">
    <property type="entry name" value="MPP_PrpE-like"/>
</dbReference>
<sequence>MELRIPDRSLVVLVGAAGSGKSTFARRAFSPTRVLSSDAFRAMVADDPADQDATADAFELLHSVARKRVAAGRLTVVDATNVERKARAPLVQLAKEHDVRPVAVVLALPEQVCLERAAARTDRVVDPDVVRRQVELLRTSVNGLAGEGFRTVHVLRTPEEVDAAEVVVEPLRNDRRDATGPFDVIGDVHGCRAELEELLRRLGWVLRRDERGRATGAHHPEGRTAVFLGDLVDRGPDTPGVLRLAMGMVEAGTALAVRGNHEDKLVRALDGRRVAVRHGLGESLAQLAAEPAEFRHRVREFCDALVPHYLLDGGRLVVAHAGLPERHHGKESGRVRSFALYGDTTGEVDEFGLPVRLPWARDYGGRATVLYGHTPTPEAVWVNNTMCLDTGCVFGGTLTALRYPEREVVWVLAQRVWSEPTRPLDHSR</sequence>
<dbReference type="SUPFAM" id="SSF56300">
    <property type="entry name" value="Metallo-dependent phosphatases"/>
    <property type="match status" value="1"/>
</dbReference>
<dbReference type="InterPro" id="IPR027417">
    <property type="entry name" value="P-loop_NTPase"/>
</dbReference>
<dbReference type="GO" id="GO:0005737">
    <property type="term" value="C:cytoplasm"/>
    <property type="evidence" value="ECO:0007669"/>
    <property type="project" value="TreeGrafter"/>
</dbReference>
<dbReference type="GO" id="GO:0016301">
    <property type="term" value="F:kinase activity"/>
    <property type="evidence" value="ECO:0007669"/>
    <property type="project" value="UniProtKB-KW"/>
</dbReference>
<reference evidence="2 3" key="1">
    <citation type="submission" date="2016-11" db="EMBL/GenBank/DDBJ databases">
        <authorList>
            <person name="Jaros S."/>
            <person name="Januszkiewicz K."/>
            <person name="Wedrychowicz H."/>
        </authorList>
    </citation>
    <scope>NUCLEOTIDE SEQUENCE [LARGE SCALE GENOMIC DNA]</scope>
    <source>
        <strain evidence="2 3">DSM 44523</strain>
    </source>
</reference>
<keyword evidence="3" id="KW-1185">Reference proteome</keyword>
<dbReference type="PANTHER" id="PTHR42850:SF7">
    <property type="entry name" value="BIS(5'-NUCLEOSYL)-TETRAPHOSPHATASE PRPE [ASYMMETRICAL]"/>
    <property type="match status" value="1"/>
</dbReference>
<dbReference type="AlphaFoldDB" id="A0A1M5KPQ8"/>
<dbReference type="STRING" id="2017.SAMN05444320_1102"/>
<keyword evidence="2" id="KW-0808">Transferase</keyword>
<accession>A0A1M5KPQ8</accession>
<dbReference type="Pfam" id="PF13671">
    <property type="entry name" value="AAA_33"/>
    <property type="match status" value="1"/>
</dbReference>
<evidence type="ECO:0000313" key="2">
    <source>
        <dbReference type="EMBL" id="SHG54748.1"/>
    </source>
</evidence>
<dbReference type="Gene3D" id="3.40.50.300">
    <property type="entry name" value="P-loop containing nucleotide triphosphate hydrolases"/>
    <property type="match status" value="1"/>
</dbReference>